<reference evidence="2 3" key="1">
    <citation type="submission" date="2019-05" db="EMBL/GenBank/DDBJ databases">
        <title>Another draft genome of Portunus trituberculatus and its Hox gene families provides insights of decapod evolution.</title>
        <authorList>
            <person name="Jeong J.-H."/>
            <person name="Song I."/>
            <person name="Kim S."/>
            <person name="Choi T."/>
            <person name="Kim D."/>
            <person name="Ryu S."/>
            <person name="Kim W."/>
        </authorList>
    </citation>
    <scope>NUCLEOTIDE SEQUENCE [LARGE SCALE GENOMIC DNA]</scope>
    <source>
        <tissue evidence="2">Muscle</tissue>
    </source>
</reference>
<name>A0A5B7EBV2_PORTR</name>
<comment type="caution">
    <text evidence="2">The sequence shown here is derived from an EMBL/GenBank/DDBJ whole genome shotgun (WGS) entry which is preliminary data.</text>
</comment>
<feature type="compositionally biased region" description="Basic and acidic residues" evidence="1">
    <location>
        <begin position="47"/>
        <end position="58"/>
    </location>
</feature>
<gene>
    <name evidence="2" type="ORF">E2C01_023934</name>
</gene>
<feature type="compositionally biased region" description="Polar residues" evidence="1">
    <location>
        <begin position="36"/>
        <end position="45"/>
    </location>
</feature>
<feature type="region of interest" description="Disordered" evidence="1">
    <location>
        <begin position="36"/>
        <end position="66"/>
    </location>
</feature>
<evidence type="ECO:0000313" key="3">
    <source>
        <dbReference type="Proteomes" id="UP000324222"/>
    </source>
</evidence>
<accession>A0A5B7EBV2</accession>
<evidence type="ECO:0000256" key="1">
    <source>
        <dbReference type="SAM" id="MobiDB-lite"/>
    </source>
</evidence>
<proteinExistence type="predicted"/>
<protein>
    <submittedName>
        <fullName evidence="2">Uncharacterized protein</fullName>
    </submittedName>
</protein>
<sequence length="66" mass="7405">MEEEVVDTYRNNNLLPVPSGVSCGMSHFTVARLVPSSSDTRSQMNLRPREGKESDRLQDYLSLSFG</sequence>
<dbReference type="Proteomes" id="UP000324222">
    <property type="component" value="Unassembled WGS sequence"/>
</dbReference>
<dbReference type="AlphaFoldDB" id="A0A5B7EBV2"/>
<organism evidence="2 3">
    <name type="scientific">Portunus trituberculatus</name>
    <name type="common">Swimming crab</name>
    <name type="synonym">Neptunus trituberculatus</name>
    <dbReference type="NCBI Taxonomy" id="210409"/>
    <lineage>
        <taxon>Eukaryota</taxon>
        <taxon>Metazoa</taxon>
        <taxon>Ecdysozoa</taxon>
        <taxon>Arthropoda</taxon>
        <taxon>Crustacea</taxon>
        <taxon>Multicrustacea</taxon>
        <taxon>Malacostraca</taxon>
        <taxon>Eumalacostraca</taxon>
        <taxon>Eucarida</taxon>
        <taxon>Decapoda</taxon>
        <taxon>Pleocyemata</taxon>
        <taxon>Brachyura</taxon>
        <taxon>Eubrachyura</taxon>
        <taxon>Portunoidea</taxon>
        <taxon>Portunidae</taxon>
        <taxon>Portuninae</taxon>
        <taxon>Portunus</taxon>
    </lineage>
</organism>
<evidence type="ECO:0000313" key="2">
    <source>
        <dbReference type="EMBL" id="MPC30666.1"/>
    </source>
</evidence>
<keyword evidence="3" id="KW-1185">Reference proteome</keyword>
<dbReference type="EMBL" id="VSRR010002295">
    <property type="protein sequence ID" value="MPC30666.1"/>
    <property type="molecule type" value="Genomic_DNA"/>
</dbReference>